<evidence type="ECO:0000313" key="3">
    <source>
        <dbReference type="EMBL" id="KAH8019750.1"/>
    </source>
</evidence>
<name>A0A9J6DD38_RHIMP</name>
<proteinExistence type="predicted"/>
<dbReference type="Proteomes" id="UP000821866">
    <property type="component" value="Chromosome 8"/>
</dbReference>
<accession>A0A9J6DD38</accession>
<dbReference type="PANTHER" id="PTHR46599:SF3">
    <property type="entry name" value="PIGGYBAC TRANSPOSABLE ELEMENT-DERIVED PROTEIN 4"/>
    <property type="match status" value="1"/>
</dbReference>
<evidence type="ECO:0000256" key="1">
    <source>
        <dbReference type="SAM" id="MobiDB-lite"/>
    </source>
</evidence>
<comment type="caution">
    <text evidence="3">The sequence shown here is derived from an EMBL/GenBank/DDBJ whole genome shotgun (WGS) entry which is preliminary data.</text>
</comment>
<dbReference type="AlphaFoldDB" id="A0A9J6DD38"/>
<feature type="compositionally biased region" description="Low complexity" evidence="1">
    <location>
        <begin position="38"/>
        <end position="47"/>
    </location>
</feature>
<reference evidence="3" key="1">
    <citation type="journal article" date="2020" name="Cell">
        <title>Large-Scale Comparative Analyses of Tick Genomes Elucidate Their Genetic Diversity and Vector Capacities.</title>
        <authorList>
            <consortium name="Tick Genome and Microbiome Consortium (TIGMIC)"/>
            <person name="Jia N."/>
            <person name="Wang J."/>
            <person name="Shi W."/>
            <person name="Du L."/>
            <person name="Sun Y."/>
            <person name="Zhan W."/>
            <person name="Jiang J.F."/>
            <person name="Wang Q."/>
            <person name="Zhang B."/>
            <person name="Ji P."/>
            <person name="Bell-Sakyi L."/>
            <person name="Cui X.M."/>
            <person name="Yuan T.T."/>
            <person name="Jiang B.G."/>
            <person name="Yang W.F."/>
            <person name="Lam T.T."/>
            <person name="Chang Q.C."/>
            <person name="Ding S.J."/>
            <person name="Wang X.J."/>
            <person name="Zhu J.G."/>
            <person name="Ruan X.D."/>
            <person name="Zhao L."/>
            <person name="Wei J.T."/>
            <person name="Ye R.Z."/>
            <person name="Que T.C."/>
            <person name="Du C.H."/>
            <person name="Zhou Y.H."/>
            <person name="Cheng J.X."/>
            <person name="Dai P.F."/>
            <person name="Guo W.B."/>
            <person name="Han X.H."/>
            <person name="Huang E.J."/>
            <person name="Li L.F."/>
            <person name="Wei W."/>
            <person name="Gao Y.C."/>
            <person name="Liu J.Z."/>
            <person name="Shao H.Z."/>
            <person name="Wang X."/>
            <person name="Wang C.C."/>
            <person name="Yang T.C."/>
            <person name="Huo Q.B."/>
            <person name="Li W."/>
            <person name="Chen H.Y."/>
            <person name="Chen S.E."/>
            <person name="Zhou L.G."/>
            <person name="Ni X.B."/>
            <person name="Tian J.H."/>
            <person name="Sheng Y."/>
            <person name="Liu T."/>
            <person name="Pan Y.S."/>
            <person name="Xia L.Y."/>
            <person name="Li J."/>
            <person name="Zhao F."/>
            <person name="Cao W.C."/>
        </authorList>
    </citation>
    <scope>NUCLEOTIDE SEQUENCE</scope>
    <source>
        <strain evidence="3">Rmic-2018</strain>
    </source>
</reference>
<evidence type="ECO:0000259" key="2">
    <source>
        <dbReference type="Pfam" id="PF13843"/>
    </source>
</evidence>
<evidence type="ECO:0000313" key="4">
    <source>
        <dbReference type="Proteomes" id="UP000821866"/>
    </source>
</evidence>
<dbReference type="VEuPathDB" id="VectorBase:LOC119167405"/>
<sequence length="360" mass="41167">MASSSRHGALEKRPGSRDSAASTADFVDNTSSEESEDNFGSSDFSSDSESESRTISLEVQQVDQGQQLIVFAPHRAPGVYITDYKGVALRSRPRKFLTALDFFALFFTTQVITMLCENSNKYGWTKILEKPTHASPDGSWEEVTPDEMMKFIGLIIYMGIVKVPRLKLYWNVGELYSGLLPRPIMPRRRFIALLAMLHVADLDDASQLRGKLRFVWWLMEHVNQVSANLFQPNRDLSVGERMMKSKGRSGTRQYMKDKVTKWGYKLWVLADPGTGYTVRFSVYTGKRDEPGPHGLAFDVVCQLCTEYLDQGYRIFMDNFYTSTHLFSHLIDRKTLACGTTRKDWRGFPVELKDSRWEKKA</sequence>
<feature type="domain" description="PiggyBac transposable element-derived protein" evidence="2">
    <location>
        <begin position="99"/>
        <end position="355"/>
    </location>
</feature>
<dbReference type="PANTHER" id="PTHR46599">
    <property type="entry name" value="PIGGYBAC TRANSPOSABLE ELEMENT-DERIVED PROTEIN 4"/>
    <property type="match status" value="1"/>
</dbReference>
<reference evidence="3" key="2">
    <citation type="submission" date="2021-09" db="EMBL/GenBank/DDBJ databases">
        <authorList>
            <person name="Jia N."/>
            <person name="Wang J."/>
            <person name="Shi W."/>
            <person name="Du L."/>
            <person name="Sun Y."/>
            <person name="Zhan W."/>
            <person name="Jiang J."/>
            <person name="Wang Q."/>
            <person name="Zhang B."/>
            <person name="Ji P."/>
            <person name="Sakyi L.B."/>
            <person name="Cui X."/>
            <person name="Yuan T."/>
            <person name="Jiang B."/>
            <person name="Yang W."/>
            <person name="Lam T.T.-Y."/>
            <person name="Chang Q."/>
            <person name="Ding S."/>
            <person name="Wang X."/>
            <person name="Zhu J."/>
            <person name="Ruan X."/>
            <person name="Zhao L."/>
            <person name="Wei J."/>
            <person name="Que T."/>
            <person name="Du C."/>
            <person name="Cheng J."/>
            <person name="Dai P."/>
            <person name="Han X."/>
            <person name="Huang E."/>
            <person name="Gao Y."/>
            <person name="Liu J."/>
            <person name="Shao H."/>
            <person name="Ye R."/>
            <person name="Li L."/>
            <person name="Wei W."/>
            <person name="Wang X."/>
            <person name="Wang C."/>
            <person name="Huo Q."/>
            <person name="Li W."/>
            <person name="Guo W."/>
            <person name="Chen H."/>
            <person name="Chen S."/>
            <person name="Zhou L."/>
            <person name="Zhou L."/>
            <person name="Ni X."/>
            <person name="Tian J."/>
            <person name="Zhou Y."/>
            <person name="Sheng Y."/>
            <person name="Liu T."/>
            <person name="Pan Y."/>
            <person name="Xia L."/>
            <person name="Li J."/>
            <person name="Zhao F."/>
            <person name="Cao W."/>
        </authorList>
    </citation>
    <scope>NUCLEOTIDE SEQUENCE</scope>
    <source>
        <strain evidence="3">Rmic-2018</strain>
        <tissue evidence="3">Larvae</tissue>
    </source>
</reference>
<gene>
    <name evidence="3" type="ORF">HPB51_021573</name>
</gene>
<dbReference type="InterPro" id="IPR029526">
    <property type="entry name" value="PGBD"/>
</dbReference>
<feature type="region of interest" description="Disordered" evidence="1">
    <location>
        <begin position="1"/>
        <end position="54"/>
    </location>
</feature>
<dbReference type="EMBL" id="JABSTU010000010">
    <property type="protein sequence ID" value="KAH8019750.1"/>
    <property type="molecule type" value="Genomic_DNA"/>
</dbReference>
<protein>
    <recommendedName>
        <fullName evidence="2">PiggyBac transposable element-derived protein domain-containing protein</fullName>
    </recommendedName>
</protein>
<keyword evidence="4" id="KW-1185">Reference proteome</keyword>
<dbReference type="Pfam" id="PF13843">
    <property type="entry name" value="DDE_Tnp_1_7"/>
    <property type="match status" value="1"/>
</dbReference>
<organism evidence="3 4">
    <name type="scientific">Rhipicephalus microplus</name>
    <name type="common">Cattle tick</name>
    <name type="synonym">Boophilus microplus</name>
    <dbReference type="NCBI Taxonomy" id="6941"/>
    <lineage>
        <taxon>Eukaryota</taxon>
        <taxon>Metazoa</taxon>
        <taxon>Ecdysozoa</taxon>
        <taxon>Arthropoda</taxon>
        <taxon>Chelicerata</taxon>
        <taxon>Arachnida</taxon>
        <taxon>Acari</taxon>
        <taxon>Parasitiformes</taxon>
        <taxon>Ixodida</taxon>
        <taxon>Ixodoidea</taxon>
        <taxon>Ixodidae</taxon>
        <taxon>Rhipicephalinae</taxon>
        <taxon>Rhipicephalus</taxon>
        <taxon>Boophilus</taxon>
    </lineage>
</organism>